<dbReference type="InterPro" id="IPR044946">
    <property type="entry name" value="Restrct_endonuc_typeI_TRD_sf"/>
</dbReference>
<evidence type="ECO:0000259" key="5">
    <source>
        <dbReference type="Pfam" id="PF01420"/>
    </source>
</evidence>
<comment type="caution">
    <text evidence="6">The sequence shown here is derived from an EMBL/GenBank/DDBJ whole genome shotgun (WGS) entry which is preliminary data.</text>
</comment>
<gene>
    <name evidence="6" type="ORF">HC176_08500</name>
</gene>
<evidence type="ECO:0000256" key="2">
    <source>
        <dbReference type="ARBA" id="ARBA00022747"/>
    </source>
</evidence>
<dbReference type="PANTHER" id="PTHR30408:SF12">
    <property type="entry name" value="TYPE I RESTRICTION ENZYME MJAVIII SPECIFICITY SUBUNIT"/>
    <property type="match status" value="1"/>
</dbReference>
<keyword evidence="4" id="KW-0175">Coiled coil</keyword>
<dbReference type="InterPro" id="IPR052021">
    <property type="entry name" value="Type-I_RS_S_subunit"/>
</dbReference>
<dbReference type="RefSeq" id="WP_167917771.1">
    <property type="nucleotide sequence ID" value="NZ_JAAVJS010000010.1"/>
</dbReference>
<evidence type="ECO:0000256" key="1">
    <source>
        <dbReference type="ARBA" id="ARBA00010923"/>
    </source>
</evidence>
<feature type="domain" description="Type I restriction modification DNA specificity" evidence="5">
    <location>
        <begin position="60"/>
        <end position="210"/>
    </location>
</feature>
<comment type="similarity">
    <text evidence="1">Belongs to the type-I restriction system S methylase family.</text>
</comment>
<dbReference type="InterPro" id="IPR000055">
    <property type="entry name" value="Restrct_endonuc_typeI_TRD"/>
</dbReference>
<dbReference type="EMBL" id="JAAVJS010000010">
    <property type="protein sequence ID" value="NJX15529.1"/>
    <property type="molecule type" value="Genomic_DNA"/>
</dbReference>
<accession>A0ABX1DCZ4</accession>
<dbReference type="Pfam" id="PF01420">
    <property type="entry name" value="Methylase_S"/>
    <property type="match status" value="1"/>
</dbReference>
<keyword evidence="7" id="KW-1185">Reference proteome</keyword>
<dbReference type="Gene3D" id="3.90.220.20">
    <property type="entry name" value="DNA methylase specificity domains"/>
    <property type="match status" value="2"/>
</dbReference>
<reference evidence="6 7" key="1">
    <citation type="submission" date="2020-03" db="EMBL/GenBank/DDBJ databases">
        <title>Tamlana sp. nov, isolated from XXX.</title>
        <authorList>
            <person name="Cao W.R."/>
        </authorList>
    </citation>
    <scope>NUCLEOTIDE SEQUENCE [LARGE SCALE GENOMIC DNA]</scope>
    <source>
        <strain evidence="6 7">HST1-43</strain>
    </source>
</reference>
<keyword evidence="2" id="KW-0680">Restriction system</keyword>
<evidence type="ECO:0000256" key="4">
    <source>
        <dbReference type="SAM" id="Coils"/>
    </source>
</evidence>
<dbReference type="Proteomes" id="UP000760545">
    <property type="component" value="Unassembled WGS sequence"/>
</dbReference>
<evidence type="ECO:0000313" key="6">
    <source>
        <dbReference type="EMBL" id="NJX15529.1"/>
    </source>
</evidence>
<evidence type="ECO:0000313" key="7">
    <source>
        <dbReference type="Proteomes" id="UP000760545"/>
    </source>
</evidence>
<proteinExistence type="inferred from homology"/>
<keyword evidence="3" id="KW-0238">DNA-binding</keyword>
<name>A0ABX1DCZ4_9FLAO</name>
<feature type="coiled-coil region" evidence="4">
    <location>
        <begin position="191"/>
        <end position="218"/>
    </location>
</feature>
<protein>
    <recommendedName>
        <fullName evidence="5">Type I restriction modification DNA specificity domain-containing protein</fullName>
    </recommendedName>
</protein>
<evidence type="ECO:0000256" key="3">
    <source>
        <dbReference type="ARBA" id="ARBA00023125"/>
    </source>
</evidence>
<dbReference type="PANTHER" id="PTHR30408">
    <property type="entry name" value="TYPE-1 RESTRICTION ENZYME ECOKI SPECIFICITY PROTEIN"/>
    <property type="match status" value="1"/>
</dbReference>
<organism evidence="6 7">
    <name type="scientific">Tamlana crocina</name>
    <dbReference type="NCBI Taxonomy" id="393006"/>
    <lineage>
        <taxon>Bacteria</taxon>
        <taxon>Pseudomonadati</taxon>
        <taxon>Bacteroidota</taxon>
        <taxon>Flavobacteriia</taxon>
        <taxon>Flavobacteriales</taxon>
        <taxon>Flavobacteriaceae</taxon>
        <taxon>Tamlana</taxon>
    </lineage>
</organism>
<sequence>MKVGKINFKYISDSLRFNSDFHLSEGVAYDRLLRANPHFTLENLTTDIFCAGRSKRIYVSEDNGYPYLGNTDISSTSPLSGCNYASKKFWNERKGFLKEGMILTGRVGQNTVGAFSYTSKELEGCIGSDNVIRIVSNGTVKNGYLYAYLASKYGYHLARRHISGNAQPFITEDMLSNLPVPIIPKPKEEQIHNLIIEAADLRLEANNLLNEADEMFHEGNGLDFPEDWLSISENEIKLGFSVKNSFKLRTTIKARNYSFRANKIIEEFDVKKGIKLKDYLKIPLKMGARGSFKRIDSKNFKGHSLLSQTELHTQNPKIFKQVRAPKITEDDIAKRGQVLIPAAGNASGEGEIFVRPTLVRNNFEGMLLSEVIGKLECKTENDAAYLFIFLKSKAMFRILRAMIYGTSLRYPNWELIKDVNIPLVSDKIKNEIGDKVLLAFDKRGEADKKENQAINLIENEIEQWQES</sequence>
<dbReference type="NCBIfam" id="NF047740">
    <property type="entry name" value="antiphage_MADS5"/>
    <property type="match status" value="1"/>
</dbReference>
<dbReference type="SUPFAM" id="SSF116734">
    <property type="entry name" value="DNA methylase specificity domain"/>
    <property type="match status" value="2"/>
</dbReference>